<gene>
    <name evidence="1" type="ORF">Taro_040532</name>
</gene>
<dbReference type="AlphaFoldDB" id="A0A843WIZ3"/>
<evidence type="ECO:0000313" key="2">
    <source>
        <dbReference type="Proteomes" id="UP000652761"/>
    </source>
</evidence>
<comment type="caution">
    <text evidence="1">The sequence shown here is derived from an EMBL/GenBank/DDBJ whole genome shotgun (WGS) entry which is preliminary data.</text>
</comment>
<dbReference type="EMBL" id="NMUH01003933">
    <property type="protein sequence ID" value="MQM07686.1"/>
    <property type="molecule type" value="Genomic_DNA"/>
</dbReference>
<feature type="non-terminal residue" evidence="1">
    <location>
        <position position="1"/>
    </location>
</feature>
<name>A0A843WIZ3_COLES</name>
<feature type="non-terminal residue" evidence="1">
    <location>
        <position position="277"/>
    </location>
</feature>
<dbReference type="Proteomes" id="UP000652761">
    <property type="component" value="Unassembled WGS sequence"/>
</dbReference>
<accession>A0A843WIZ3</accession>
<protein>
    <submittedName>
        <fullName evidence="1">Uncharacterized protein</fullName>
    </submittedName>
</protein>
<organism evidence="1 2">
    <name type="scientific">Colocasia esculenta</name>
    <name type="common">Wild taro</name>
    <name type="synonym">Arum esculentum</name>
    <dbReference type="NCBI Taxonomy" id="4460"/>
    <lineage>
        <taxon>Eukaryota</taxon>
        <taxon>Viridiplantae</taxon>
        <taxon>Streptophyta</taxon>
        <taxon>Embryophyta</taxon>
        <taxon>Tracheophyta</taxon>
        <taxon>Spermatophyta</taxon>
        <taxon>Magnoliopsida</taxon>
        <taxon>Liliopsida</taxon>
        <taxon>Araceae</taxon>
        <taxon>Aroideae</taxon>
        <taxon>Colocasieae</taxon>
        <taxon>Colocasia</taxon>
    </lineage>
</organism>
<keyword evidence="2" id="KW-1185">Reference proteome</keyword>
<evidence type="ECO:0000313" key="1">
    <source>
        <dbReference type="EMBL" id="MQM07686.1"/>
    </source>
</evidence>
<reference evidence="1" key="1">
    <citation type="submission" date="2017-07" db="EMBL/GenBank/DDBJ databases">
        <title>Taro Niue Genome Assembly and Annotation.</title>
        <authorList>
            <person name="Atibalentja N."/>
            <person name="Keating K."/>
            <person name="Fields C.J."/>
        </authorList>
    </citation>
    <scope>NUCLEOTIDE SEQUENCE</scope>
    <source>
        <strain evidence="1">Niue_2</strain>
        <tissue evidence="1">Leaf</tissue>
    </source>
</reference>
<proteinExistence type="predicted"/>
<sequence length="277" mass="30862">LASTCSECDSRVCFLGTRRAGFHGFDSRGFKESKDESEVTFSVMSAMKASERTGHNFLPGIGIADVTTIRNRHSETVDKALYPNVRRARQTGRAVTVLDGFEGKVQFRQVSGIAEHVHRRSRRRGGHAGKAEILGAIFNPIRIVGDPLRDVSNWLTTKPAWNDRTQIFVRPVIATARKAPFQNRHFDSVGTRRSHSDISGPVAKFLSGSVVASCRCDRIRTPLRSNGHNYPLGYQNRLSDPNSELALRGARRPLIVSGDKTSFRGRKTSFRAPKLRF</sequence>